<keyword evidence="4" id="KW-0862">Zinc</keyword>
<feature type="domain" description="MATH" evidence="7">
    <location>
        <begin position="217"/>
        <end position="429"/>
    </location>
</feature>
<evidence type="ECO:0000256" key="1">
    <source>
        <dbReference type="ARBA" id="ARBA00004496"/>
    </source>
</evidence>
<reference evidence="9" key="2">
    <citation type="journal article" date="2010" name="Genome Res.">
        <title>Population genomic sequencing of Coccidioides fungi reveals recent hybridization and transposon control.</title>
        <authorList>
            <person name="Neafsey D.E."/>
            <person name="Barker B.M."/>
            <person name="Sharpton T.J."/>
            <person name="Stajich J.E."/>
            <person name="Park D.J."/>
            <person name="Whiston E."/>
            <person name="Hung C.-Y."/>
            <person name="McMahan C."/>
            <person name="White J."/>
            <person name="Sykes S."/>
            <person name="Heiman D."/>
            <person name="Young S."/>
            <person name="Zeng Q."/>
            <person name="Abouelleil A."/>
            <person name="Aftuck L."/>
            <person name="Bessette D."/>
            <person name="Brown A."/>
            <person name="FitzGerald M."/>
            <person name="Lui A."/>
            <person name="Macdonald J.P."/>
            <person name="Priest M."/>
            <person name="Orbach M.J."/>
            <person name="Galgiani J.N."/>
            <person name="Kirkland T.N."/>
            <person name="Cole G.T."/>
            <person name="Birren B.W."/>
            <person name="Henn M.R."/>
            <person name="Taylor J.W."/>
            <person name="Rounsley S.D."/>
        </authorList>
    </citation>
    <scope>GENOME REANNOTATION</scope>
    <source>
        <strain evidence="9">RS</strain>
    </source>
</reference>
<evidence type="ECO:0000259" key="6">
    <source>
        <dbReference type="PROSITE" id="PS50089"/>
    </source>
</evidence>
<evidence type="ECO:0000256" key="5">
    <source>
        <dbReference type="SAM" id="MobiDB-lite"/>
    </source>
</evidence>
<evidence type="ECO:0000256" key="4">
    <source>
        <dbReference type="PROSITE-ProRule" id="PRU00175"/>
    </source>
</evidence>
<dbReference type="Proteomes" id="UP000001261">
    <property type="component" value="Unassembled WGS sequence"/>
</dbReference>
<feature type="compositionally biased region" description="Polar residues" evidence="5">
    <location>
        <begin position="71"/>
        <end position="92"/>
    </location>
</feature>
<feature type="compositionally biased region" description="Polar residues" evidence="5">
    <location>
        <begin position="1087"/>
        <end position="1100"/>
    </location>
</feature>
<gene>
    <name evidence="8" type="ORF">CIMG_11738</name>
</gene>
<dbReference type="PROSITE" id="PS50089">
    <property type="entry name" value="ZF_RING_2"/>
    <property type="match status" value="1"/>
</dbReference>
<proteinExistence type="predicted"/>
<evidence type="ECO:0000259" key="7">
    <source>
        <dbReference type="PROSITE" id="PS50144"/>
    </source>
</evidence>
<sequence>MEVAVETPAPISRQPESFDPMPIEAPEQAPLSQNVVVPPSDQPSEDPSMPTESGAPDRPAESDAPADENPIDQTPSNPEQSTNSVNEETSIDTFVDPAANSIVPQATTAEPEDSGDPADSASGGDTSSDGSTRPTSEDSAESNGSTSEEDSPEDNEDKTEEEPAYWADIVEDTSVPDEAELKEIESAGADCSTYEYDYWEKTFYRSLDDPEYRASEKARLTWKIKGVRGTKEKPNRATIMRSPAAYVGGYYWTIKFFPRGNSVSSLSIYVECSATPPEPDKEIPQTEFKVLKGAPDADLSKLAPAVELSLPATVETKKPRSKQASSKDEAQTGETEVENNENSGRSTPAETKEEEKKDWRVSAQIGVILYNPNEPRTGWMQSSSHQFNPHNVDWGWTHFHGPWDQIHKRHHGQRQALLRDDTLAFDAYIQIFDDPTQSLWWHASDSEPVWDSFSLTGYRPWGDPMVNHRHEVAGLVTWLMMASFRDVIQSVDILEHLTNPNVKPRPLCDALQRLLWSLRPQSGLSTSFIDTDQVTTTLRNLHEFSGDVTDFWERLRRTLELELAGTDAIDKLAKIFDSPRIENTADGVGDSVSVNHIPREANGGIRVSAAKANSIQQAAKNYLDGKPGKWSLPSVFHVELVRQTFDKSTRQWNMLYDRVKLDETLDLSECLVDGQVGKYSLYGLVVHKGSRSSGRFYSILRPGGPNTRWLAFEDASDNKIECLTKKAALEAHEGVDASNLKKIDKSGADVAVVVVYIRDDMISQYLTGKLEPWQVGELHQHYFMNGYYHLNRELKNGLPPTVKVELFSLSDFSIIEKSIVDSYDLMAVARATGQYNTLSVPGNTTFMELRKKIASLKSTEIHERIRIWQLGARKPLFAPTLNFQIIYDLTDVVMSFELSVLRLWVYVLSDEEARFFAVRDQVSDSQPCDELPPEEPVPSNEEPENSQENTARSQDAAVPNGTDDAEMNDAPAENREEAATVTPDQAPHPPAEQEPQSTSDQPMPNETVSANDGEGGTSDDTPMQDAIVPAGQENVNNDTAMDDDADIAAVIAQDLAEYERAEAMETEPSPAPESTQQTNVNDTQQQPLSTQTEEPPNVSSEEAPEETAPQTDTTQETSQPPPANDDDVTMEDGPPVNSSERQQDTTEAEENNTDQATVDSNSTLPTSELVPPRSHVYYFIQRFDAEKQELNTVGTFFATKSETIKESIRTALGFEKNKQFLLWHRVDGISIVAISSVEIFDDIVGYTDGECFIVGDVIGKNERMKLAEAGLFSSPDRLVRYLWAVGRNHPTKSFTGTKTTEATYNGDYYSGEFKNGYYHGKGTHISESGATYTGDFVLGERQGTGTMEYATGDTYTGDWVEDQRHGQGTFVERKTGNKYVGGYRNGKRHGKGISYWEVADEEMDLCQICYSENQDSLFYSCGHVCACLSCARQVDICPMCRKKVLNVVKIYKS</sequence>
<reference evidence="9" key="1">
    <citation type="journal article" date="2009" name="Genome Res.">
        <title>Comparative genomic analyses of the human fungal pathogens Coccidioides and their relatives.</title>
        <authorList>
            <person name="Sharpton T.J."/>
            <person name="Stajich J.E."/>
            <person name="Rounsley S.D."/>
            <person name="Gardner M.J."/>
            <person name="Wortman J.R."/>
            <person name="Jordar V.S."/>
            <person name="Maiti R."/>
            <person name="Kodira C.D."/>
            <person name="Neafsey D.E."/>
            <person name="Zeng Q."/>
            <person name="Hung C.-Y."/>
            <person name="McMahan C."/>
            <person name="Muszewska A."/>
            <person name="Grynberg M."/>
            <person name="Mandel M.A."/>
            <person name="Kellner E.M."/>
            <person name="Barker B.M."/>
            <person name="Galgiani J.N."/>
            <person name="Orbach M.J."/>
            <person name="Kirkland T.N."/>
            <person name="Cole G.T."/>
            <person name="Henn M.R."/>
            <person name="Birren B.W."/>
            <person name="Taylor J.W."/>
        </authorList>
    </citation>
    <scope>NUCLEOTIDE SEQUENCE [LARGE SCALE GENOMIC DNA]</scope>
    <source>
        <strain evidence="9">RS</strain>
    </source>
</reference>
<dbReference type="GO" id="GO:0008270">
    <property type="term" value="F:zinc ion binding"/>
    <property type="evidence" value="ECO:0007669"/>
    <property type="project" value="UniProtKB-KW"/>
</dbReference>
<dbReference type="Gene3D" id="2.60.210.10">
    <property type="entry name" value="Apoptosis, Tumor Necrosis Factor Receptor Associated Protein 2, Chain A"/>
    <property type="match status" value="1"/>
</dbReference>
<feature type="compositionally biased region" description="Polar residues" evidence="5">
    <location>
        <begin position="997"/>
        <end position="1010"/>
    </location>
</feature>
<dbReference type="Gene3D" id="2.20.110.10">
    <property type="entry name" value="Histone H3 K4-specific methyltransferase SET7/9 N-terminal domain"/>
    <property type="match status" value="2"/>
</dbReference>
<comment type="subcellular location">
    <subcellularLocation>
        <location evidence="1">Cytoplasm</location>
    </subcellularLocation>
</comment>
<dbReference type="KEGG" id="cim:CIMG_11738"/>
<dbReference type="OrthoDB" id="294378at2759"/>
<dbReference type="SMART" id="SM00698">
    <property type="entry name" value="MORN"/>
    <property type="match status" value="4"/>
</dbReference>
<dbReference type="InterPro" id="IPR002083">
    <property type="entry name" value="MATH/TRAF_dom"/>
</dbReference>
<feature type="compositionally biased region" description="Polar residues" evidence="5">
    <location>
        <begin position="1153"/>
        <end position="1166"/>
    </location>
</feature>
<keyword evidence="4" id="KW-0479">Metal-binding</keyword>
<evidence type="ECO:0000256" key="2">
    <source>
        <dbReference type="ARBA" id="ARBA00022490"/>
    </source>
</evidence>
<keyword evidence="9" id="KW-1185">Reference proteome</keyword>
<feature type="domain" description="RING-type" evidence="6">
    <location>
        <begin position="1406"/>
        <end position="1441"/>
    </location>
</feature>
<feature type="compositionally biased region" description="Low complexity" evidence="5">
    <location>
        <begin position="1075"/>
        <end position="1086"/>
    </location>
</feature>
<protein>
    <submittedName>
        <fullName evidence="8">MATH and UCH domain-containing protein</fullName>
    </submittedName>
</protein>
<name>A0A0D8JTD9_COCIM</name>
<dbReference type="InterPro" id="IPR001394">
    <property type="entry name" value="Peptidase_C19_UCH"/>
</dbReference>
<dbReference type="GO" id="GO:0005737">
    <property type="term" value="C:cytoplasm"/>
    <property type="evidence" value="ECO:0007669"/>
    <property type="project" value="UniProtKB-SubCell"/>
</dbReference>
<dbReference type="RefSeq" id="XP_012214090.1">
    <property type="nucleotide sequence ID" value="XM_012358667.1"/>
</dbReference>
<feature type="compositionally biased region" description="Polar residues" evidence="5">
    <location>
        <begin position="340"/>
        <end position="349"/>
    </location>
</feature>
<evidence type="ECO:0000313" key="9">
    <source>
        <dbReference type="Proteomes" id="UP000001261"/>
    </source>
</evidence>
<feature type="region of interest" description="Disordered" evidence="5">
    <location>
        <begin position="921"/>
        <end position="1169"/>
    </location>
</feature>
<dbReference type="SUPFAM" id="SSF82185">
    <property type="entry name" value="Histone H3 K4-specific methyltransferase SET7/9 N-terminal domain"/>
    <property type="match status" value="1"/>
</dbReference>
<dbReference type="PANTHER" id="PTHR43215:SF14">
    <property type="entry name" value="RADIAL SPOKE HEAD 1 HOMOLOG"/>
    <property type="match status" value="1"/>
</dbReference>
<evidence type="ECO:0000256" key="3">
    <source>
        <dbReference type="ARBA" id="ARBA00022737"/>
    </source>
</evidence>
<dbReference type="InterPro" id="IPR008974">
    <property type="entry name" value="TRAF-like"/>
</dbReference>
<evidence type="ECO:0000313" key="8">
    <source>
        <dbReference type="EMBL" id="KJF60567.1"/>
    </source>
</evidence>
<dbReference type="Gene3D" id="3.30.40.10">
    <property type="entry name" value="Zinc/RING finger domain, C3HC4 (zinc finger)"/>
    <property type="match status" value="1"/>
</dbReference>
<dbReference type="Gene3D" id="3.90.70.10">
    <property type="entry name" value="Cysteine proteinases"/>
    <property type="match status" value="1"/>
</dbReference>
<dbReference type="SUPFAM" id="SSF57850">
    <property type="entry name" value="RING/U-box"/>
    <property type="match status" value="1"/>
</dbReference>
<dbReference type="GO" id="GO:0016579">
    <property type="term" value="P:protein deubiquitination"/>
    <property type="evidence" value="ECO:0007669"/>
    <property type="project" value="InterPro"/>
</dbReference>
<dbReference type="PANTHER" id="PTHR43215">
    <property type="entry name" value="RADIAL SPOKE HEAD 1 HOMOLOG"/>
    <property type="match status" value="1"/>
</dbReference>
<dbReference type="Pfam" id="PF00443">
    <property type="entry name" value="UCH"/>
    <property type="match status" value="1"/>
</dbReference>
<dbReference type="STRING" id="246410.A0A0D8JTD9"/>
<feature type="region of interest" description="Disordered" evidence="5">
    <location>
        <begin position="313"/>
        <end position="358"/>
    </location>
</feature>
<dbReference type="VEuPathDB" id="FungiDB:CIMG_11738"/>
<dbReference type="OMA" id="FHPDLDD"/>
<dbReference type="SUPFAM" id="SSF49599">
    <property type="entry name" value="TRAF domain-like"/>
    <property type="match status" value="1"/>
</dbReference>
<dbReference type="Pfam" id="PF02493">
    <property type="entry name" value="MORN"/>
    <property type="match status" value="4"/>
</dbReference>
<dbReference type="InterPro" id="IPR013083">
    <property type="entry name" value="Znf_RING/FYVE/PHD"/>
</dbReference>
<dbReference type="InterPro" id="IPR038765">
    <property type="entry name" value="Papain-like_cys_pep_sf"/>
</dbReference>
<dbReference type="InterPro" id="IPR003409">
    <property type="entry name" value="MORN"/>
</dbReference>
<feature type="compositionally biased region" description="Polar residues" evidence="5">
    <location>
        <begin position="1108"/>
        <end position="1118"/>
    </location>
</feature>
<dbReference type="Pfam" id="PF13920">
    <property type="entry name" value="zf-C3HC4_3"/>
    <property type="match status" value="1"/>
</dbReference>
<feature type="compositionally biased region" description="Acidic residues" evidence="5">
    <location>
        <begin position="147"/>
        <end position="172"/>
    </location>
</feature>
<keyword evidence="2" id="KW-0963">Cytoplasm</keyword>
<dbReference type="SUPFAM" id="SSF54001">
    <property type="entry name" value="Cysteine proteinases"/>
    <property type="match status" value="1"/>
</dbReference>
<dbReference type="InterPro" id="IPR001841">
    <property type="entry name" value="Znf_RING"/>
</dbReference>
<accession>A0A0D8JTD9</accession>
<dbReference type="InParanoid" id="A0A0D8JTD9"/>
<feature type="region of interest" description="Disordered" evidence="5">
    <location>
        <begin position="1"/>
        <end position="172"/>
    </location>
</feature>
<keyword evidence="3" id="KW-0677">Repeat</keyword>
<dbReference type="GeneID" id="24163852"/>
<keyword evidence="4" id="KW-0863">Zinc-finger</keyword>
<dbReference type="EMBL" id="GG704912">
    <property type="protein sequence ID" value="KJF60567.1"/>
    <property type="molecule type" value="Genomic_DNA"/>
</dbReference>
<dbReference type="GO" id="GO:0004843">
    <property type="term" value="F:cysteine-type deubiquitinase activity"/>
    <property type="evidence" value="ECO:0007669"/>
    <property type="project" value="InterPro"/>
</dbReference>
<organism evidence="8 9">
    <name type="scientific">Coccidioides immitis (strain RS)</name>
    <name type="common">Valley fever fungus</name>
    <dbReference type="NCBI Taxonomy" id="246410"/>
    <lineage>
        <taxon>Eukaryota</taxon>
        <taxon>Fungi</taxon>
        <taxon>Dikarya</taxon>
        <taxon>Ascomycota</taxon>
        <taxon>Pezizomycotina</taxon>
        <taxon>Eurotiomycetes</taxon>
        <taxon>Eurotiomycetidae</taxon>
        <taxon>Onygenales</taxon>
        <taxon>Onygenaceae</taxon>
        <taxon>Coccidioides</taxon>
    </lineage>
</organism>
<dbReference type="PROSITE" id="PS50144">
    <property type="entry name" value="MATH"/>
    <property type="match status" value="1"/>
</dbReference>
<feature type="compositionally biased region" description="Low complexity" evidence="5">
    <location>
        <begin position="117"/>
        <end position="134"/>
    </location>
</feature>